<keyword evidence="4" id="KW-1185">Reference proteome</keyword>
<dbReference type="GO" id="GO:0007165">
    <property type="term" value="P:signal transduction"/>
    <property type="evidence" value="ECO:0007669"/>
    <property type="project" value="InterPro"/>
</dbReference>
<dbReference type="Pfam" id="PF13676">
    <property type="entry name" value="TIR_2"/>
    <property type="match status" value="1"/>
</dbReference>
<dbReference type="Gene3D" id="3.40.50.10140">
    <property type="entry name" value="Toll/interleukin-1 receptor homology (TIR) domain"/>
    <property type="match status" value="1"/>
</dbReference>
<reference evidence="3 4" key="1">
    <citation type="submission" date="2016-09" db="EMBL/GenBank/DDBJ databases">
        <title>Metabolic pathway, cell adaptation mechanisms and a novel monoxygenase revealed through proteogenomic-transcription analysis of a Sphingomonas haloaromaticamans strain degrading the fungicide ortho-phenylphenol.</title>
        <authorList>
            <person name="Perruchon C."/>
            <person name="Papadopoulou E.S."/>
            <person name="Rousidou C."/>
            <person name="Vasileiadis S."/>
            <person name="Tanou G."/>
            <person name="Amoutzias G."/>
            <person name="Molassiotis A."/>
            <person name="Karpouzas D.G."/>
        </authorList>
    </citation>
    <scope>NUCLEOTIDE SEQUENCE [LARGE SCALE GENOMIC DNA]</scope>
    <source>
        <strain evidence="3 4">P3</strain>
    </source>
</reference>
<dbReference type="InterPro" id="IPR035897">
    <property type="entry name" value="Toll_tir_struct_dom_sf"/>
</dbReference>
<accession>A0A1S1HGD7</accession>
<dbReference type="EMBL" id="MIPT01000001">
    <property type="protein sequence ID" value="OHT20902.1"/>
    <property type="molecule type" value="Genomic_DNA"/>
</dbReference>
<dbReference type="InterPro" id="IPR000157">
    <property type="entry name" value="TIR_dom"/>
</dbReference>
<sequence>MSDIYLAYSLADGDRAAKIAEGLRAAGYSLWWDRDIQPGQDRKAAIAGAMADARLCLICWSRTSVDDDTGADVIDEAEAAKERGAYLGLLLDKVELPFGFGGHEPVDVAPFRGTADEVGAVVAAVRDFMASGQATPVALPEPPPPPGRPINKAWVAGAIGALVLAGAIGFFLLRSAAPSLAQKVEPHLARIDCAWLHVDPIQSGADGHIGLIGVAGDPAAARQMVLDVAGAENLTVRSVSIDKVATIDPRECPAIDEPRRLRKSPGGRLRVTGDPFFLDPATGQSLARVAISLAAGDKSVALFGVEPSGVVTWALPDAKAIDALKDADVGLVKAGNGKWEFNIYPDHLGWTGLFVVVGDRPLAKAMPQGAVQPSAEFARTLRAATASGEWDADMIWFRIDSR</sequence>
<name>A0A1S1HGD7_9SPHN</name>
<dbReference type="OrthoDB" id="9801841at2"/>
<evidence type="ECO:0000256" key="1">
    <source>
        <dbReference type="SAM" id="Phobius"/>
    </source>
</evidence>
<keyword evidence="1" id="KW-1133">Transmembrane helix</keyword>
<keyword evidence="1" id="KW-0812">Transmembrane</keyword>
<evidence type="ECO:0000313" key="3">
    <source>
        <dbReference type="EMBL" id="OHT20902.1"/>
    </source>
</evidence>
<organism evidence="3 4">
    <name type="scientific">Edaphosphingomonas haloaromaticamans</name>
    <dbReference type="NCBI Taxonomy" id="653954"/>
    <lineage>
        <taxon>Bacteria</taxon>
        <taxon>Pseudomonadati</taxon>
        <taxon>Pseudomonadota</taxon>
        <taxon>Alphaproteobacteria</taxon>
        <taxon>Sphingomonadales</taxon>
        <taxon>Rhizorhabdaceae</taxon>
        <taxon>Edaphosphingomonas</taxon>
    </lineage>
</organism>
<gene>
    <name evidence="3" type="ORF">BHE75_02906</name>
</gene>
<proteinExistence type="predicted"/>
<protein>
    <recommendedName>
        <fullName evidence="2">TIR domain-containing protein</fullName>
    </recommendedName>
</protein>
<keyword evidence="1" id="KW-0472">Membrane</keyword>
<feature type="transmembrane region" description="Helical" evidence="1">
    <location>
        <begin position="153"/>
        <end position="173"/>
    </location>
</feature>
<dbReference type="RefSeq" id="WP_070934279.1">
    <property type="nucleotide sequence ID" value="NZ_MIPT01000001.1"/>
</dbReference>
<feature type="domain" description="TIR" evidence="2">
    <location>
        <begin position="4"/>
        <end position="109"/>
    </location>
</feature>
<dbReference type="AlphaFoldDB" id="A0A1S1HGD7"/>
<comment type="caution">
    <text evidence="3">The sequence shown here is derived from an EMBL/GenBank/DDBJ whole genome shotgun (WGS) entry which is preliminary data.</text>
</comment>
<evidence type="ECO:0000259" key="2">
    <source>
        <dbReference type="Pfam" id="PF13676"/>
    </source>
</evidence>
<dbReference type="Proteomes" id="UP000179467">
    <property type="component" value="Unassembled WGS sequence"/>
</dbReference>
<dbReference type="SUPFAM" id="SSF52200">
    <property type="entry name" value="Toll/Interleukin receptor TIR domain"/>
    <property type="match status" value="1"/>
</dbReference>
<evidence type="ECO:0000313" key="4">
    <source>
        <dbReference type="Proteomes" id="UP000179467"/>
    </source>
</evidence>